<dbReference type="SMART" id="SM00530">
    <property type="entry name" value="HTH_XRE"/>
    <property type="match status" value="1"/>
</dbReference>
<dbReference type="RefSeq" id="WP_189049727.1">
    <property type="nucleotide sequence ID" value="NZ_BMJQ01000012.1"/>
</dbReference>
<dbReference type="Proteomes" id="UP000646365">
    <property type="component" value="Unassembled WGS sequence"/>
</dbReference>
<keyword evidence="3" id="KW-1185">Reference proteome</keyword>
<sequence>MTPFGARLRALREERGLTLTRMAADLGLSAAYLSALEHGKRARPTPGLVRQICGYLGIIWDDADELQLLAKRSRPKVTVDTGGLSPLATEFANLLADRIGDIDQETLGRLLDLVREVPAPPRRHRR</sequence>
<evidence type="ECO:0000259" key="1">
    <source>
        <dbReference type="PROSITE" id="PS50943"/>
    </source>
</evidence>
<dbReference type="CDD" id="cd00093">
    <property type="entry name" value="HTH_XRE"/>
    <property type="match status" value="1"/>
</dbReference>
<feature type="domain" description="HTH cro/C1-type" evidence="1">
    <location>
        <begin position="8"/>
        <end position="66"/>
    </location>
</feature>
<dbReference type="SUPFAM" id="SSF47413">
    <property type="entry name" value="lambda repressor-like DNA-binding domains"/>
    <property type="match status" value="1"/>
</dbReference>
<gene>
    <name evidence="2" type="ORF">GCM10011611_43630</name>
</gene>
<organism evidence="2 3">
    <name type="scientific">Aliidongia dinghuensis</name>
    <dbReference type="NCBI Taxonomy" id="1867774"/>
    <lineage>
        <taxon>Bacteria</taxon>
        <taxon>Pseudomonadati</taxon>
        <taxon>Pseudomonadota</taxon>
        <taxon>Alphaproteobacteria</taxon>
        <taxon>Rhodospirillales</taxon>
        <taxon>Dongiaceae</taxon>
        <taxon>Aliidongia</taxon>
    </lineage>
</organism>
<reference evidence="2" key="1">
    <citation type="journal article" date="2014" name="Int. J. Syst. Evol. Microbiol.">
        <title>Complete genome sequence of Corynebacterium casei LMG S-19264T (=DSM 44701T), isolated from a smear-ripened cheese.</title>
        <authorList>
            <consortium name="US DOE Joint Genome Institute (JGI-PGF)"/>
            <person name="Walter F."/>
            <person name="Albersmeier A."/>
            <person name="Kalinowski J."/>
            <person name="Ruckert C."/>
        </authorList>
    </citation>
    <scope>NUCLEOTIDE SEQUENCE</scope>
    <source>
        <strain evidence="2">CGMCC 1.15725</strain>
    </source>
</reference>
<comment type="caution">
    <text evidence="2">The sequence shown here is derived from an EMBL/GenBank/DDBJ whole genome shotgun (WGS) entry which is preliminary data.</text>
</comment>
<evidence type="ECO:0000313" key="3">
    <source>
        <dbReference type="Proteomes" id="UP000646365"/>
    </source>
</evidence>
<reference evidence="2" key="2">
    <citation type="submission" date="2020-09" db="EMBL/GenBank/DDBJ databases">
        <authorList>
            <person name="Sun Q."/>
            <person name="Zhou Y."/>
        </authorList>
    </citation>
    <scope>NUCLEOTIDE SEQUENCE</scope>
    <source>
        <strain evidence="2">CGMCC 1.15725</strain>
    </source>
</reference>
<dbReference type="EMBL" id="BMJQ01000012">
    <property type="protein sequence ID" value="GGF32711.1"/>
    <property type="molecule type" value="Genomic_DNA"/>
</dbReference>
<dbReference type="InterPro" id="IPR001387">
    <property type="entry name" value="Cro/C1-type_HTH"/>
</dbReference>
<dbReference type="AlphaFoldDB" id="A0A8J2YWK5"/>
<dbReference type="PROSITE" id="PS50943">
    <property type="entry name" value="HTH_CROC1"/>
    <property type="match status" value="1"/>
</dbReference>
<proteinExistence type="predicted"/>
<accession>A0A8J2YWK5</accession>
<dbReference type="GO" id="GO:0003677">
    <property type="term" value="F:DNA binding"/>
    <property type="evidence" value="ECO:0007669"/>
    <property type="project" value="InterPro"/>
</dbReference>
<protein>
    <submittedName>
        <fullName evidence="2">Transcriptional regulator</fullName>
    </submittedName>
</protein>
<dbReference type="InterPro" id="IPR010982">
    <property type="entry name" value="Lambda_DNA-bd_dom_sf"/>
</dbReference>
<name>A0A8J2YWK5_9PROT</name>
<dbReference type="Pfam" id="PF13560">
    <property type="entry name" value="HTH_31"/>
    <property type="match status" value="1"/>
</dbReference>
<dbReference type="Gene3D" id="1.10.260.40">
    <property type="entry name" value="lambda repressor-like DNA-binding domains"/>
    <property type="match status" value="1"/>
</dbReference>
<evidence type="ECO:0000313" key="2">
    <source>
        <dbReference type="EMBL" id="GGF32711.1"/>
    </source>
</evidence>